<organism evidence="1 2">
    <name type="scientific">Daucus carota subsp. sativus</name>
    <name type="common">Carrot</name>
    <dbReference type="NCBI Taxonomy" id="79200"/>
    <lineage>
        <taxon>Eukaryota</taxon>
        <taxon>Viridiplantae</taxon>
        <taxon>Streptophyta</taxon>
        <taxon>Embryophyta</taxon>
        <taxon>Tracheophyta</taxon>
        <taxon>Spermatophyta</taxon>
        <taxon>Magnoliopsida</taxon>
        <taxon>eudicotyledons</taxon>
        <taxon>Gunneridae</taxon>
        <taxon>Pentapetalae</taxon>
        <taxon>asterids</taxon>
        <taxon>campanulids</taxon>
        <taxon>Apiales</taxon>
        <taxon>Apiaceae</taxon>
        <taxon>Apioideae</taxon>
        <taxon>Scandiceae</taxon>
        <taxon>Daucinae</taxon>
        <taxon>Daucus</taxon>
        <taxon>Daucus sect. Daucus</taxon>
    </lineage>
</organism>
<dbReference type="PANTHER" id="PTHR31439">
    <property type="entry name" value="EXPRESSED PROTEIN"/>
    <property type="match status" value="1"/>
</dbReference>
<accession>A0A166GIA7</accession>
<reference evidence="1" key="1">
    <citation type="journal article" date="2016" name="Nat. Genet.">
        <title>A high-quality carrot genome assembly provides new insights into carotenoid accumulation and asterid genome evolution.</title>
        <authorList>
            <person name="Iorizzo M."/>
            <person name="Ellison S."/>
            <person name="Senalik D."/>
            <person name="Zeng P."/>
            <person name="Satapoomin P."/>
            <person name="Huang J."/>
            <person name="Bowman M."/>
            <person name="Iovene M."/>
            <person name="Sanseverino W."/>
            <person name="Cavagnaro P."/>
            <person name="Yildiz M."/>
            <person name="Macko-Podgorni A."/>
            <person name="Moranska E."/>
            <person name="Grzebelus E."/>
            <person name="Grzebelus D."/>
            <person name="Ashrafi H."/>
            <person name="Zheng Z."/>
            <person name="Cheng S."/>
            <person name="Spooner D."/>
            <person name="Van Deynze A."/>
            <person name="Simon P."/>
        </authorList>
    </citation>
    <scope>NUCLEOTIDE SEQUENCE</scope>
    <source>
        <tissue evidence="1">Leaf</tissue>
    </source>
</reference>
<sequence length="533" mass="60198">MEIWSWICELLEFGQWSTDESNSPLFFPLVTSSAYKSPSRVSDKGTGDDFQPIQIKAERSFDTDSGAAATFSILHGENTLWVSDTCPLDSKQPFLPLILQLLQEIISCAPTAQDGCCPRSQLQKLKPDPVLWILESHSSESISNFFDVVLLMRLFWLCVCNAPPEVGSMYFHTLLAPNLELFSCSQAPVLRNFFVSVGVDVEMCFMRTFGYMTAKLLILKELGVGLQMVMPQPFRNLGFSYAVESHGLWIMKSYAAVSAMRLTRRNKQIGRFSGLHPQEAVLKYALAHQQLEAVMQLEYSVKFSDGFIQVGARVDNLRFHIAKLGFNKNEDDDFINEMYFPSKVKVWVGPEMGANYVTSLSLGRSTDNSEQEVETQRVLKGNFGKLKAPELKTTSRTMTRSKMRSWRWDQSADGNVANFESTLCDNATGVEVASWEPSNGGGDYKLGEHFRDRYTGANRAFGKNGDLIFSGSECGERVEWRLNREMEGSVLKWRMGGQVWLSYLPNEVSSSYFETRCVEWCDEVDLPLIISDQ</sequence>
<dbReference type="AlphaFoldDB" id="A0A166GIA7"/>
<dbReference type="Proteomes" id="UP000077755">
    <property type="component" value="Chromosome 1"/>
</dbReference>
<evidence type="ECO:0000313" key="2">
    <source>
        <dbReference type="Proteomes" id="UP000077755"/>
    </source>
</evidence>
<dbReference type="KEGG" id="dcr:108215566"/>
<evidence type="ECO:0000313" key="1">
    <source>
        <dbReference type="EMBL" id="WOG82449.1"/>
    </source>
</evidence>
<keyword evidence="2" id="KW-1185">Reference proteome</keyword>
<dbReference type="OMA" id="YFETRCV"/>
<dbReference type="PANTHER" id="PTHR31439:SF7">
    <property type="entry name" value="EXPRESSED PROTEIN"/>
    <property type="match status" value="1"/>
</dbReference>
<name>A0A166GIA7_DAUCS</name>
<protein>
    <submittedName>
        <fullName evidence="1">Uncharacterized protein</fullName>
    </submittedName>
</protein>
<reference evidence="1" key="2">
    <citation type="submission" date="2022-03" db="EMBL/GenBank/DDBJ databases">
        <title>Draft title - Genomic analysis of global carrot germplasm unveils the trajectory of domestication and the origin of high carotenoid orange carrot.</title>
        <authorList>
            <person name="Iorizzo M."/>
            <person name="Ellison S."/>
            <person name="Senalik D."/>
            <person name="Macko-Podgorni A."/>
            <person name="Grzebelus D."/>
            <person name="Bostan H."/>
            <person name="Rolling W."/>
            <person name="Curaba J."/>
            <person name="Simon P."/>
        </authorList>
    </citation>
    <scope>NUCLEOTIDE SEQUENCE</scope>
    <source>
        <tissue evidence="1">Leaf</tissue>
    </source>
</reference>
<proteinExistence type="predicted"/>
<dbReference type="Gramene" id="KZN08998">
    <property type="protein sequence ID" value="KZN08998"/>
    <property type="gene ID" value="DCAR_001654"/>
</dbReference>
<dbReference type="OrthoDB" id="1852153at2759"/>
<gene>
    <name evidence="1" type="ORF">DCAR_0101613</name>
</gene>
<dbReference type="EMBL" id="CP093343">
    <property type="protein sequence ID" value="WOG82449.1"/>
    <property type="molecule type" value="Genomic_DNA"/>
</dbReference>